<keyword evidence="3" id="KW-1185">Reference proteome</keyword>
<evidence type="ECO:0000313" key="2">
    <source>
        <dbReference type="EMBL" id="PSK56825.1"/>
    </source>
</evidence>
<dbReference type="AlphaFoldDB" id="A0A2P8A8N6"/>
<dbReference type="EMBL" id="NHZQ01000060">
    <property type="protein sequence ID" value="PSK56825.1"/>
    <property type="molecule type" value="Genomic_DNA"/>
</dbReference>
<sequence length="523" mass="59559">MCFTPTQAILTQLLRAILNELIDGVFSGKVKASADAREYLEKEASSPEGRTRIVELIIISVEAQVLDLLGAAQQDWREASDLLKQLYQTVKTGDQGVYMNVMQLFENGNYMFWLYVGCAYGLVAGVSGRVGNHEDPEHRAKHGSYHYKTMEQPGVQSNFLLLVRFASKVHPVVVFLAESAMALLFGAYLPKKYQEIRAGLHPDLRQVDPRHGTNRSDPLCTLGQFDEINELSRINLRRRLKHGGWFKICQQIQRGQGGKEYKYYYFSLSQVNIHIHSKDAEFLQITDGCWIKLQAFIRWNTKDRFARQAIVLDPAYYVALWAEYTPPGTTRPRQTPLKRLATSTIAIANSIFYIIQGEHALIGADAGEETWGSHCFPLWGKYAQRIWNDSWESAWGDREKRKQLNAEGSPQPEVKWDVDDPNNPSPKSAHPIKKRANEILDSEFTDSSEDERLLPKPRINVEWFAYHSDPNMPMGPSGRKPFPATLQVDVAPGENISSRIDEVKKWFSKGATNDDWKHCVYHA</sequence>
<evidence type="ECO:0000313" key="3">
    <source>
        <dbReference type="Proteomes" id="UP000243723"/>
    </source>
</evidence>
<accession>A0A2P8A8N6</accession>
<name>A0A2P8A8N6_9PEZI</name>
<dbReference type="Proteomes" id="UP000243723">
    <property type="component" value="Unassembled WGS sequence"/>
</dbReference>
<feature type="region of interest" description="Disordered" evidence="1">
    <location>
        <begin position="398"/>
        <end position="436"/>
    </location>
</feature>
<protein>
    <submittedName>
        <fullName evidence="2">Uncharacterized protein</fullName>
    </submittedName>
</protein>
<reference evidence="2 3" key="1">
    <citation type="submission" date="2017-05" db="EMBL/GenBank/DDBJ databases">
        <title>Draft genome sequence of Elsinoe australis.</title>
        <authorList>
            <person name="Cheng Q."/>
        </authorList>
    </citation>
    <scope>NUCLEOTIDE SEQUENCE [LARGE SCALE GENOMIC DNA]</scope>
    <source>
        <strain evidence="2 3">NL1</strain>
    </source>
</reference>
<proteinExistence type="predicted"/>
<gene>
    <name evidence="2" type="ORF">B9Z65_6449</name>
</gene>
<organism evidence="2 3">
    <name type="scientific">Elsinoe australis</name>
    <dbReference type="NCBI Taxonomy" id="40998"/>
    <lineage>
        <taxon>Eukaryota</taxon>
        <taxon>Fungi</taxon>
        <taxon>Dikarya</taxon>
        <taxon>Ascomycota</taxon>
        <taxon>Pezizomycotina</taxon>
        <taxon>Dothideomycetes</taxon>
        <taxon>Dothideomycetidae</taxon>
        <taxon>Myriangiales</taxon>
        <taxon>Elsinoaceae</taxon>
        <taxon>Elsinoe</taxon>
    </lineage>
</organism>
<evidence type="ECO:0000256" key="1">
    <source>
        <dbReference type="SAM" id="MobiDB-lite"/>
    </source>
</evidence>
<comment type="caution">
    <text evidence="2">The sequence shown here is derived from an EMBL/GenBank/DDBJ whole genome shotgun (WGS) entry which is preliminary data.</text>
</comment>